<name>A0ABQ7KDA0_9FUNG</name>
<proteinExistence type="predicted"/>
<sequence>MQGTLNLDCIAADPYSRYLYGVGSANKGSLNNDDGYTDSTIVLVRSNASPTNLAALTWTVIAHVNGKDLSYNYPTFTSVDCAASSDGEVTAYFRSPYQAREDVRAFIRPDTEDFNWIYDSFDYSRQGFFYSNKGRPTSLITYHRNIFFLGGTFPNNATCPDILTASVGTRMDEPCKFQGVLNQGTFTAQHYVFGGDRNGTTFFGGVFEVDDVFKIYTTEQQESRKYIEHTIIRSENSSDYSVDQNWQVVGGLIEGQEPFVVALTSAGLFQFTIFGPAVGTMDGPFKVGIADDFNSLPHRVVTKLKSKMTVLNGATDLEQRRQQEKSRAIIGVTVGGVVLVAVFIGFSLWRRARRRKEDCEKEKEVEAVRITSCMGKYEVHSMGIIPESDIETASTKSKIN</sequence>
<keyword evidence="1" id="KW-0812">Transmembrane</keyword>
<feature type="transmembrane region" description="Helical" evidence="1">
    <location>
        <begin position="328"/>
        <end position="349"/>
    </location>
</feature>
<keyword evidence="1" id="KW-1133">Transmembrane helix</keyword>
<protein>
    <recommendedName>
        <fullName evidence="4">Peptidase A1 domain-containing protein</fullName>
    </recommendedName>
</protein>
<evidence type="ECO:0008006" key="4">
    <source>
        <dbReference type="Google" id="ProtNLM"/>
    </source>
</evidence>
<keyword evidence="3" id="KW-1185">Reference proteome</keyword>
<dbReference type="Proteomes" id="UP001194696">
    <property type="component" value="Unassembled WGS sequence"/>
</dbReference>
<dbReference type="EMBL" id="JAAAIM010000060">
    <property type="protein sequence ID" value="KAG0296321.1"/>
    <property type="molecule type" value="Genomic_DNA"/>
</dbReference>
<reference evidence="2 3" key="1">
    <citation type="journal article" date="2020" name="Fungal Divers.">
        <title>Resolving the Mortierellaceae phylogeny through synthesis of multi-gene phylogenetics and phylogenomics.</title>
        <authorList>
            <person name="Vandepol N."/>
            <person name="Liber J."/>
            <person name="Desiro A."/>
            <person name="Na H."/>
            <person name="Kennedy M."/>
            <person name="Barry K."/>
            <person name="Grigoriev I.V."/>
            <person name="Miller A.N."/>
            <person name="O'Donnell K."/>
            <person name="Stajich J.E."/>
            <person name="Bonito G."/>
        </authorList>
    </citation>
    <scope>NUCLEOTIDE SEQUENCE [LARGE SCALE GENOMIC DNA]</scope>
    <source>
        <strain evidence="2 3">AD045</strain>
    </source>
</reference>
<gene>
    <name evidence="2" type="ORF">BGZ96_009720</name>
</gene>
<evidence type="ECO:0000313" key="2">
    <source>
        <dbReference type="EMBL" id="KAG0296321.1"/>
    </source>
</evidence>
<comment type="caution">
    <text evidence="2">The sequence shown here is derived from an EMBL/GenBank/DDBJ whole genome shotgun (WGS) entry which is preliminary data.</text>
</comment>
<evidence type="ECO:0000313" key="3">
    <source>
        <dbReference type="Proteomes" id="UP001194696"/>
    </source>
</evidence>
<accession>A0ABQ7KDA0</accession>
<organism evidence="2 3">
    <name type="scientific">Linnemannia gamsii</name>
    <dbReference type="NCBI Taxonomy" id="64522"/>
    <lineage>
        <taxon>Eukaryota</taxon>
        <taxon>Fungi</taxon>
        <taxon>Fungi incertae sedis</taxon>
        <taxon>Mucoromycota</taxon>
        <taxon>Mortierellomycotina</taxon>
        <taxon>Mortierellomycetes</taxon>
        <taxon>Mortierellales</taxon>
        <taxon>Mortierellaceae</taxon>
        <taxon>Linnemannia</taxon>
    </lineage>
</organism>
<keyword evidence="1" id="KW-0472">Membrane</keyword>
<evidence type="ECO:0000256" key="1">
    <source>
        <dbReference type="SAM" id="Phobius"/>
    </source>
</evidence>